<reference evidence="1 2" key="1">
    <citation type="journal article" date="2024" name="BMC Genomics">
        <title>De novo assembly and annotation of Popillia japonica's genome with initial clues to its potential as an invasive pest.</title>
        <authorList>
            <person name="Cucini C."/>
            <person name="Boschi S."/>
            <person name="Funari R."/>
            <person name="Cardaioli E."/>
            <person name="Iannotti N."/>
            <person name="Marturano G."/>
            <person name="Paoli F."/>
            <person name="Bruttini M."/>
            <person name="Carapelli A."/>
            <person name="Frati F."/>
            <person name="Nardi F."/>
        </authorList>
    </citation>
    <scope>NUCLEOTIDE SEQUENCE [LARGE SCALE GENOMIC DNA]</scope>
    <source>
        <strain evidence="1">DMR45628</strain>
    </source>
</reference>
<dbReference type="EMBL" id="JASPKY010000049">
    <property type="protein sequence ID" value="KAK9745460.1"/>
    <property type="molecule type" value="Genomic_DNA"/>
</dbReference>
<comment type="caution">
    <text evidence="1">The sequence shown here is derived from an EMBL/GenBank/DDBJ whole genome shotgun (WGS) entry which is preliminary data.</text>
</comment>
<evidence type="ECO:0000313" key="2">
    <source>
        <dbReference type="Proteomes" id="UP001458880"/>
    </source>
</evidence>
<sequence>MLILNHILAKIGSVSYIQDLSKTIYLLAAIYFTTKAWNQVTSVTIENCFCKAGFTYSEDFQTDLDFVPEDEPPLSTIAEMYIAVKINLSQFTLGIIIR</sequence>
<proteinExistence type="predicted"/>
<evidence type="ECO:0008006" key="3">
    <source>
        <dbReference type="Google" id="ProtNLM"/>
    </source>
</evidence>
<dbReference type="AlphaFoldDB" id="A0AAW1MGJ9"/>
<protein>
    <recommendedName>
        <fullName evidence="3">Transposase</fullName>
    </recommendedName>
</protein>
<organism evidence="1 2">
    <name type="scientific">Popillia japonica</name>
    <name type="common">Japanese beetle</name>
    <dbReference type="NCBI Taxonomy" id="7064"/>
    <lineage>
        <taxon>Eukaryota</taxon>
        <taxon>Metazoa</taxon>
        <taxon>Ecdysozoa</taxon>
        <taxon>Arthropoda</taxon>
        <taxon>Hexapoda</taxon>
        <taxon>Insecta</taxon>
        <taxon>Pterygota</taxon>
        <taxon>Neoptera</taxon>
        <taxon>Endopterygota</taxon>
        <taxon>Coleoptera</taxon>
        <taxon>Polyphaga</taxon>
        <taxon>Scarabaeiformia</taxon>
        <taxon>Scarabaeidae</taxon>
        <taxon>Rutelinae</taxon>
        <taxon>Popillia</taxon>
    </lineage>
</organism>
<accession>A0AAW1MGJ9</accession>
<name>A0AAW1MGJ9_POPJA</name>
<keyword evidence="2" id="KW-1185">Reference proteome</keyword>
<gene>
    <name evidence="1" type="ORF">QE152_g6925</name>
</gene>
<evidence type="ECO:0000313" key="1">
    <source>
        <dbReference type="EMBL" id="KAK9745460.1"/>
    </source>
</evidence>
<dbReference type="Proteomes" id="UP001458880">
    <property type="component" value="Unassembled WGS sequence"/>
</dbReference>